<dbReference type="Pfam" id="PF08534">
    <property type="entry name" value="Redoxin"/>
    <property type="match status" value="1"/>
</dbReference>
<evidence type="ECO:0000313" key="7">
    <source>
        <dbReference type="EMBL" id="MDI1232595.1"/>
    </source>
</evidence>
<dbReference type="InterPro" id="IPR050924">
    <property type="entry name" value="Peroxiredoxin_BCP/PrxQ"/>
</dbReference>
<keyword evidence="1" id="KW-0575">Peroxidase</keyword>
<dbReference type="GO" id="GO:0008379">
    <property type="term" value="F:thioredoxin peroxidase activity"/>
    <property type="evidence" value="ECO:0007669"/>
    <property type="project" value="TreeGrafter"/>
</dbReference>
<dbReference type="InterPro" id="IPR036249">
    <property type="entry name" value="Thioredoxin-like_sf"/>
</dbReference>
<dbReference type="PROSITE" id="PS51352">
    <property type="entry name" value="THIOREDOXIN_2"/>
    <property type="match status" value="1"/>
</dbReference>
<dbReference type="InterPro" id="IPR013766">
    <property type="entry name" value="Thioredoxin_domain"/>
</dbReference>
<evidence type="ECO:0000256" key="5">
    <source>
        <dbReference type="ARBA" id="ARBA00023284"/>
    </source>
</evidence>
<evidence type="ECO:0000256" key="2">
    <source>
        <dbReference type="ARBA" id="ARBA00022862"/>
    </source>
</evidence>
<keyword evidence="4" id="KW-1015">Disulfide bond</keyword>
<dbReference type="GO" id="GO:0005737">
    <property type="term" value="C:cytoplasm"/>
    <property type="evidence" value="ECO:0007669"/>
    <property type="project" value="TreeGrafter"/>
</dbReference>
<dbReference type="SUPFAM" id="SSF52833">
    <property type="entry name" value="Thioredoxin-like"/>
    <property type="match status" value="1"/>
</dbReference>
<dbReference type="EMBL" id="JAQSDF010000115">
    <property type="protein sequence ID" value="MDI1232595.1"/>
    <property type="molecule type" value="Genomic_DNA"/>
</dbReference>
<feature type="domain" description="Thioredoxin" evidence="6">
    <location>
        <begin position="30"/>
        <end position="194"/>
    </location>
</feature>
<keyword evidence="8" id="KW-1185">Reference proteome</keyword>
<accession>A0AA43Q6M2</accession>
<dbReference type="GO" id="GO:0045454">
    <property type="term" value="P:cell redox homeostasis"/>
    <property type="evidence" value="ECO:0007669"/>
    <property type="project" value="TreeGrafter"/>
</dbReference>
<dbReference type="InterPro" id="IPR013740">
    <property type="entry name" value="Redoxin"/>
</dbReference>
<comment type="caution">
    <text evidence="7">The sequence shown here is derived from an EMBL/GenBank/DDBJ whole genome shotgun (WGS) entry which is preliminary data.</text>
</comment>
<evidence type="ECO:0000313" key="8">
    <source>
        <dbReference type="Proteomes" id="UP001160519"/>
    </source>
</evidence>
<name>A0AA43Q6M2_9GAMM</name>
<organism evidence="7 8">
    <name type="scientific">Candidatus Methylobacter titanis</name>
    <dbReference type="NCBI Taxonomy" id="3053457"/>
    <lineage>
        <taxon>Bacteria</taxon>
        <taxon>Pseudomonadati</taxon>
        <taxon>Pseudomonadota</taxon>
        <taxon>Gammaproteobacteria</taxon>
        <taxon>Methylococcales</taxon>
        <taxon>Methylococcaceae</taxon>
        <taxon>Methylobacter</taxon>
    </lineage>
</organism>
<dbReference type="PANTHER" id="PTHR42801">
    <property type="entry name" value="THIOREDOXIN-DEPENDENT PEROXIDE REDUCTASE"/>
    <property type="match status" value="1"/>
</dbReference>
<keyword evidence="3" id="KW-0560">Oxidoreductase</keyword>
<keyword evidence="5" id="KW-0676">Redox-active center</keyword>
<protein>
    <submittedName>
        <fullName evidence="7">Peroxiredoxin</fullName>
    </submittedName>
</protein>
<dbReference type="PANTHER" id="PTHR42801:SF21">
    <property type="entry name" value="BCPB PROTEIN"/>
    <property type="match status" value="1"/>
</dbReference>
<sequence length="194" mass="21061">MQSSNKLPTDVLLTIPPDLPVPIDDGACAHIEGLPLPSFVLPSADGNLVNLSRVGGWLVIFCYPMTGRPGRSIPDGWAQIPGAAGCTPQACSFRDHYATLQSLNVKVFGLSTQTTDDQLEAAARLHLPFTLLSDVDLQFSQSLNLPILHINDLHLTKRVTLIAKDGIIEKCIYPVFPSDKNVEVVIRWLSAHGT</sequence>
<dbReference type="Gene3D" id="3.40.30.10">
    <property type="entry name" value="Glutaredoxin"/>
    <property type="match status" value="1"/>
</dbReference>
<evidence type="ECO:0000256" key="1">
    <source>
        <dbReference type="ARBA" id="ARBA00022559"/>
    </source>
</evidence>
<evidence type="ECO:0000259" key="6">
    <source>
        <dbReference type="PROSITE" id="PS51352"/>
    </source>
</evidence>
<proteinExistence type="predicted"/>
<reference evidence="7" key="1">
    <citation type="submission" date="2023-01" db="EMBL/GenBank/DDBJ databases">
        <title>Biogeochemical cycle of methane in antarctic sediments.</title>
        <authorList>
            <person name="Roldan D.M."/>
            <person name="Menes R.J."/>
        </authorList>
    </citation>
    <scope>NUCLEOTIDE SEQUENCE [LARGE SCALE GENOMIC DNA]</scope>
    <source>
        <strain evidence="7">K-2018 MAG008</strain>
    </source>
</reference>
<gene>
    <name evidence="7" type="ORF">PSU93_15790</name>
</gene>
<keyword evidence="2" id="KW-0049">Antioxidant</keyword>
<dbReference type="CDD" id="cd03017">
    <property type="entry name" value="PRX_BCP"/>
    <property type="match status" value="1"/>
</dbReference>
<dbReference type="GO" id="GO:0034599">
    <property type="term" value="P:cellular response to oxidative stress"/>
    <property type="evidence" value="ECO:0007669"/>
    <property type="project" value="TreeGrafter"/>
</dbReference>
<evidence type="ECO:0000256" key="3">
    <source>
        <dbReference type="ARBA" id="ARBA00023002"/>
    </source>
</evidence>
<evidence type="ECO:0000256" key="4">
    <source>
        <dbReference type="ARBA" id="ARBA00023157"/>
    </source>
</evidence>
<dbReference type="Proteomes" id="UP001160519">
    <property type="component" value="Unassembled WGS sequence"/>
</dbReference>
<dbReference type="AlphaFoldDB" id="A0AA43Q6M2"/>